<keyword evidence="12" id="KW-0862">Zinc</keyword>
<evidence type="ECO:0000313" key="17">
    <source>
        <dbReference type="EMBL" id="SVC38019.1"/>
    </source>
</evidence>
<dbReference type="InterPro" id="IPR036589">
    <property type="entry name" value="HCY_dom_sf"/>
</dbReference>
<evidence type="ECO:0000256" key="7">
    <source>
        <dbReference type="ARBA" id="ARBA00022605"/>
    </source>
</evidence>
<gene>
    <name evidence="17" type="ORF">METZ01_LOCUS290873</name>
</gene>
<evidence type="ECO:0000256" key="3">
    <source>
        <dbReference type="ARBA" id="ARBA00005178"/>
    </source>
</evidence>
<evidence type="ECO:0000256" key="12">
    <source>
        <dbReference type="ARBA" id="ARBA00022833"/>
    </source>
</evidence>
<dbReference type="EC" id="2.1.1.13" evidence="5"/>
<dbReference type="Gene3D" id="3.20.20.330">
    <property type="entry name" value="Homocysteine-binding-like domain"/>
    <property type="match status" value="1"/>
</dbReference>
<keyword evidence="13" id="KW-0486">Methionine biosynthesis</keyword>
<evidence type="ECO:0000256" key="9">
    <source>
        <dbReference type="ARBA" id="ARBA00022679"/>
    </source>
</evidence>
<evidence type="ECO:0000256" key="6">
    <source>
        <dbReference type="ARBA" id="ARBA00022603"/>
    </source>
</evidence>
<feature type="non-terminal residue" evidence="17">
    <location>
        <position position="204"/>
    </location>
</feature>
<dbReference type="PROSITE" id="PS50970">
    <property type="entry name" value="HCY"/>
    <property type="match status" value="1"/>
</dbReference>
<sequence>MADLQHILSKRIMILDGAMGSLIQTHNLVEADYRQDVFPDHPQDLKGNHDLLSLTRPDIIRGIHESYLNAGADIIETNTFNANAVSQADYGLEDQVYELNFQAAKIAREAADTFTINYPDKPRFVAGILGPTNRTGSMSPDVNDPAFRNVTFDRLVSTYSEQCQGLMDGGADIIMVETVFDTLNCKAALYAIQQVFDMRKQSLP</sequence>
<dbReference type="PANTHER" id="PTHR45833:SF1">
    <property type="entry name" value="METHIONINE SYNTHASE"/>
    <property type="match status" value="1"/>
</dbReference>
<dbReference type="InterPro" id="IPR050554">
    <property type="entry name" value="Met_Synthase/Corrinoid"/>
</dbReference>
<reference evidence="17" key="1">
    <citation type="submission" date="2018-05" db="EMBL/GenBank/DDBJ databases">
        <authorList>
            <person name="Lanie J.A."/>
            <person name="Ng W.-L."/>
            <person name="Kazmierczak K.M."/>
            <person name="Andrzejewski T.M."/>
            <person name="Davidsen T.M."/>
            <person name="Wayne K.J."/>
            <person name="Tettelin H."/>
            <person name="Glass J.I."/>
            <person name="Rusch D."/>
            <person name="Podicherti R."/>
            <person name="Tsui H.-C.T."/>
            <person name="Winkler M.E."/>
        </authorList>
    </citation>
    <scope>NUCLEOTIDE SEQUENCE</scope>
</reference>
<dbReference type="GO" id="GO:0005829">
    <property type="term" value="C:cytosol"/>
    <property type="evidence" value="ECO:0007669"/>
    <property type="project" value="TreeGrafter"/>
</dbReference>
<evidence type="ECO:0000256" key="8">
    <source>
        <dbReference type="ARBA" id="ARBA00022628"/>
    </source>
</evidence>
<dbReference type="InterPro" id="IPR003726">
    <property type="entry name" value="HCY_dom"/>
</dbReference>
<dbReference type="AlphaFoldDB" id="A0A382LMS3"/>
<keyword evidence="9" id="KW-0808">Transferase</keyword>
<dbReference type="GO" id="GO:0008705">
    <property type="term" value="F:methionine synthase activity"/>
    <property type="evidence" value="ECO:0007669"/>
    <property type="project" value="UniProtKB-EC"/>
</dbReference>
<keyword evidence="11" id="KW-0479">Metal-binding</keyword>
<evidence type="ECO:0000256" key="14">
    <source>
        <dbReference type="ARBA" id="ARBA00023285"/>
    </source>
</evidence>
<keyword evidence="10" id="KW-0949">S-adenosyl-L-methionine</keyword>
<dbReference type="GO" id="GO:0032259">
    <property type="term" value="P:methylation"/>
    <property type="evidence" value="ECO:0007669"/>
    <property type="project" value="UniProtKB-KW"/>
</dbReference>
<keyword evidence="8" id="KW-0846">Cobalamin</keyword>
<dbReference type="Pfam" id="PF02574">
    <property type="entry name" value="S-methyl_trans"/>
    <property type="match status" value="1"/>
</dbReference>
<evidence type="ECO:0000259" key="16">
    <source>
        <dbReference type="PROSITE" id="PS50970"/>
    </source>
</evidence>
<proteinExistence type="inferred from homology"/>
<organism evidence="17">
    <name type="scientific">marine metagenome</name>
    <dbReference type="NCBI Taxonomy" id="408172"/>
    <lineage>
        <taxon>unclassified sequences</taxon>
        <taxon>metagenomes</taxon>
        <taxon>ecological metagenomes</taxon>
    </lineage>
</organism>
<dbReference type="EMBL" id="UINC01088089">
    <property type="protein sequence ID" value="SVC38019.1"/>
    <property type="molecule type" value="Genomic_DNA"/>
</dbReference>
<evidence type="ECO:0000256" key="10">
    <source>
        <dbReference type="ARBA" id="ARBA00022691"/>
    </source>
</evidence>
<evidence type="ECO:0000256" key="4">
    <source>
        <dbReference type="ARBA" id="ARBA00010398"/>
    </source>
</evidence>
<comment type="cofactor">
    <cofactor evidence="1">
        <name>Zn(2+)</name>
        <dbReference type="ChEBI" id="CHEBI:29105"/>
    </cofactor>
</comment>
<protein>
    <recommendedName>
        <fullName evidence="5">methionine synthase</fullName>
        <ecNumber evidence="5">2.1.1.13</ecNumber>
    </recommendedName>
    <alternativeName>
        <fullName evidence="15">5-methyltetrahydrofolate--homocysteine methyltransferase</fullName>
    </alternativeName>
</protein>
<name>A0A382LMS3_9ZZZZ</name>
<comment type="similarity">
    <text evidence="4">Belongs to the vitamin-B12 dependent methionine synthase family.</text>
</comment>
<keyword evidence="14" id="KW-0170">Cobalt</keyword>
<comment type="pathway">
    <text evidence="3">Amino-acid biosynthesis; L-methionine biosynthesis via de novo pathway; L-methionine from L-homocysteine (MetH route): step 1/1.</text>
</comment>
<dbReference type="GO" id="GO:0050667">
    <property type="term" value="P:homocysteine metabolic process"/>
    <property type="evidence" value="ECO:0007669"/>
    <property type="project" value="TreeGrafter"/>
</dbReference>
<dbReference type="GO" id="GO:0046872">
    <property type="term" value="F:metal ion binding"/>
    <property type="evidence" value="ECO:0007669"/>
    <property type="project" value="UniProtKB-KW"/>
</dbReference>
<keyword evidence="7" id="KW-0028">Amino-acid biosynthesis</keyword>
<dbReference type="GO" id="GO:0046653">
    <property type="term" value="P:tetrahydrofolate metabolic process"/>
    <property type="evidence" value="ECO:0007669"/>
    <property type="project" value="TreeGrafter"/>
</dbReference>
<keyword evidence="6" id="KW-0489">Methyltransferase</keyword>
<evidence type="ECO:0000256" key="5">
    <source>
        <dbReference type="ARBA" id="ARBA00012032"/>
    </source>
</evidence>
<evidence type="ECO:0000256" key="11">
    <source>
        <dbReference type="ARBA" id="ARBA00022723"/>
    </source>
</evidence>
<dbReference type="FunFam" id="3.20.20.330:FF:000001">
    <property type="entry name" value="Methionine synthase"/>
    <property type="match status" value="1"/>
</dbReference>
<dbReference type="GO" id="GO:0031419">
    <property type="term" value="F:cobalamin binding"/>
    <property type="evidence" value="ECO:0007669"/>
    <property type="project" value="UniProtKB-KW"/>
</dbReference>
<dbReference type="SUPFAM" id="SSF82282">
    <property type="entry name" value="Homocysteine S-methyltransferase"/>
    <property type="match status" value="1"/>
</dbReference>
<comment type="cofactor">
    <cofactor evidence="2">
        <name>methylcob(III)alamin</name>
        <dbReference type="ChEBI" id="CHEBI:28115"/>
    </cofactor>
</comment>
<accession>A0A382LMS3</accession>
<evidence type="ECO:0000256" key="2">
    <source>
        <dbReference type="ARBA" id="ARBA00001956"/>
    </source>
</evidence>
<dbReference type="PANTHER" id="PTHR45833">
    <property type="entry name" value="METHIONINE SYNTHASE"/>
    <property type="match status" value="1"/>
</dbReference>
<evidence type="ECO:0000256" key="13">
    <source>
        <dbReference type="ARBA" id="ARBA00023167"/>
    </source>
</evidence>
<evidence type="ECO:0000256" key="15">
    <source>
        <dbReference type="ARBA" id="ARBA00031040"/>
    </source>
</evidence>
<feature type="domain" description="Hcy-binding" evidence="16">
    <location>
        <begin position="1"/>
        <end position="204"/>
    </location>
</feature>
<evidence type="ECO:0000256" key="1">
    <source>
        <dbReference type="ARBA" id="ARBA00001947"/>
    </source>
</evidence>